<proteinExistence type="inferred from homology"/>
<reference evidence="3 4" key="1">
    <citation type="submission" date="2015-01" db="EMBL/GenBank/DDBJ databases">
        <title>Comparative genomics of the lactic acid bacteria isolated from the honey bee gut.</title>
        <authorList>
            <person name="Ellegaard K.M."/>
            <person name="Tamarit D."/>
            <person name="Javelind E."/>
            <person name="Olofsson T."/>
            <person name="Andersson S.G."/>
            <person name="Vasquez A."/>
        </authorList>
    </citation>
    <scope>NUCLEOTIDE SEQUENCE [LARGE SCALE GENOMIC DNA]</scope>
    <source>
        <strain evidence="3 4">Bin4</strain>
    </source>
</reference>
<name>A0A0F4LWU2_9LACO</name>
<gene>
    <name evidence="3" type="ORF">JG30_01580</name>
</gene>
<dbReference type="PANTHER" id="PTHR31126:SF1">
    <property type="entry name" value="TYROSINE SPECIFIC PROTEIN PHOSPHATASES DOMAIN-CONTAINING PROTEIN"/>
    <property type="match status" value="1"/>
</dbReference>
<dbReference type="AlphaFoldDB" id="A0A0F4LWU2"/>
<feature type="domain" description="Tyrosine specific protein phosphatases" evidence="2">
    <location>
        <begin position="122"/>
        <end position="172"/>
    </location>
</feature>
<dbReference type="PROSITE" id="PS00383">
    <property type="entry name" value="TYR_PHOSPHATASE_1"/>
    <property type="match status" value="1"/>
</dbReference>
<dbReference type="RefSeq" id="WP_046315338.1">
    <property type="nucleotide sequence ID" value="NZ_JBHSZT010000003.1"/>
</dbReference>
<dbReference type="SUPFAM" id="SSF52799">
    <property type="entry name" value="(Phosphotyrosine protein) phosphatases II"/>
    <property type="match status" value="1"/>
</dbReference>
<dbReference type="InterPro" id="IPR000387">
    <property type="entry name" value="Tyr_Pase_dom"/>
</dbReference>
<evidence type="ECO:0000313" key="3">
    <source>
        <dbReference type="EMBL" id="KJY63247.1"/>
    </source>
</evidence>
<dbReference type="Gene3D" id="3.90.190.10">
    <property type="entry name" value="Protein tyrosine phosphatase superfamily"/>
    <property type="match status" value="1"/>
</dbReference>
<organism evidence="3 4">
    <name type="scientific">Bombilactobacillus mellifer</name>
    <dbReference type="NCBI Taxonomy" id="1218492"/>
    <lineage>
        <taxon>Bacteria</taxon>
        <taxon>Bacillati</taxon>
        <taxon>Bacillota</taxon>
        <taxon>Bacilli</taxon>
        <taxon>Lactobacillales</taxon>
        <taxon>Lactobacillaceae</taxon>
        <taxon>Bombilactobacillus</taxon>
    </lineage>
</organism>
<evidence type="ECO:0000259" key="2">
    <source>
        <dbReference type="PROSITE" id="PS50056"/>
    </source>
</evidence>
<dbReference type="GO" id="GO:0004721">
    <property type="term" value="F:phosphoprotein phosphatase activity"/>
    <property type="evidence" value="ECO:0007669"/>
    <property type="project" value="InterPro"/>
</dbReference>
<accession>A0A0F4LWU2</accession>
<evidence type="ECO:0000256" key="1">
    <source>
        <dbReference type="ARBA" id="ARBA00009580"/>
    </source>
</evidence>
<dbReference type="PROSITE" id="PS50056">
    <property type="entry name" value="TYR_PHOSPHATASE_2"/>
    <property type="match status" value="1"/>
</dbReference>
<comment type="similarity">
    <text evidence="1">Belongs to the protein-tyrosine phosphatase family.</text>
</comment>
<protein>
    <recommendedName>
        <fullName evidence="2">Tyrosine specific protein phosphatases domain-containing protein</fullName>
    </recommendedName>
</protein>
<comment type="caution">
    <text evidence="3">The sequence shown here is derived from an EMBL/GenBank/DDBJ whole genome shotgun (WGS) entry which is preliminary data.</text>
</comment>
<dbReference type="PATRIC" id="fig|1218492.5.peg.271"/>
<evidence type="ECO:0000313" key="4">
    <source>
        <dbReference type="Proteomes" id="UP000033558"/>
    </source>
</evidence>
<dbReference type="InterPro" id="IPR029021">
    <property type="entry name" value="Prot-tyrosine_phosphatase-like"/>
</dbReference>
<dbReference type="OrthoDB" id="1188001at2"/>
<dbReference type="STRING" id="1218492.JG30_01580"/>
<dbReference type="InterPro" id="IPR016130">
    <property type="entry name" value="Tyr_Pase_AS"/>
</dbReference>
<dbReference type="Pfam" id="PF13350">
    <property type="entry name" value="Y_phosphatase3"/>
    <property type="match status" value="1"/>
</dbReference>
<dbReference type="EMBL" id="JXJQ01000002">
    <property type="protein sequence ID" value="KJY63247.1"/>
    <property type="molecule type" value="Genomic_DNA"/>
</dbReference>
<dbReference type="HOGENOM" id="CLU_057546_0_2_9"/>
<dbReference type="PANTHER" id="PTHR31126">
    <property type="entry name" value="TYROSINE-PROTEIN PHOSPHATASE"/>
    <property type="match status" value="1"/>
</dbReference>
<keyword evidence="4" id="KW-1185">Reference proteome</keyword>
<dbReference type="InterPro" id="IPR026893">
    <property type="entry name" value="Tyr/Ser_Pase_IphP-type"/>
</dbReference>
<dbReference type="Proteomes" id="UP000033558">
    <property type="component" value="Unassembled WGS sequence"/>
</dbReference>
<sequence>MQRIFPFSRTYNFRELGGYPTQDGRQIRWHKILRSGYLTELTSSELQQLKAYGLRYVVDLRSDYEQQSWPDPTPNFLTIYSLPLYPAEGNGARLYQTLPPSDQYHDLGQIYQQAVLDRHSQKVFRQFFQILLANDQPNQSLVFHCAAGKDRTGILAILFLLLMKVPVNYIIQDYLLTNLMYQKDVDLRALDNPQDTTIQAMNFTRAEQTAVPAIQRAITDIYGSWTNFQQQILNLSTSDYQRLQDLYTIRPQN</sequence>